<feature type="compositionally biased region" description="Low complexity" evidence="1">
    <location>
        <begin position="92"/>
        <end position="101"/>
    </location>
</feature>
<evidence type="ECO:0000256" key="1">
    <source>
        <dbReference type="SAM" id="MobiDB-lite"/>
    </source>
</evidence>
<dbReference type="GeneID" id="19459529"/>
<dbReference type="HOGENOM" id="CLU_364095_0_0_1"/>
<feature type="compositionally biased region" description="Low complexity" evidence="1">
    <location>
        <begin position="61"/>
        <end position="75"/>
    </location>
</feature>
<feature type="region of interest" description="Disordered" evidence="1">
    <location>
        <begin position="1"/>
        <end position="103"/>
    </location>
</feature>
<feature type="compositionally biased region" description="Basic and acidic residues" evidence="1">
    <location>
        <begin position="20"/>
        <end position="34"/>
    </location>
</feature>
<feature type="region of interest" description="Disordered" evidence="1">
    <location>
        <begin position="476"/>
        <end position="570"/>
    </location>
</feature>
<keyword evidence="3" id="KW-1185">Reference proteome</keyword>
<feature type="region of interest" description="Disordered" evidence="1">
    <location>
        <begin position="186"/>
        <end position="256"/>
    </location>
</feature>
<dbReference type="AlphaFoldDB" id="S3DBI8"/>
<evidence type="ECO:0000313" key="2">
    <source>
        <dbReference type="EMBL" id="EPE29311.1"/>
    </source>
</evidence>
<reference evidence="2 3" key="1">
    <citation type="journal article" date="2013" name="BMC Genomics">
        <title>Genomics-driven discovery of the pneumocandin biosynthetic gene cluster in the fungus Glarea lozoyensis.</title>
        <authorList>
            <person name="Chen L."/>
            <person name="Yue Q."/>
            <person name="Zhang X."/>
            <person name="Xiang M."/>
            <person name="Wang C."/>
            <person name="Li S."/>
            <person name="Che Y."/>
            <person name="Ortiz-Lopez F.J."/>
            <person name="Bills G.F."/>
            <person name="Liu X."/>
            <person name="An Z."/>
        </authorList>
    </citation>
    <scope>NUCLEOTIDE SEQUENCE [LARGE SCALE GENOMIC DNA]</scope>
    <source>
        <strain evidence="3">ATCC 20868 / MF5171</strain>
    </source>
</reference>
<dbReference type="KEGG" id="glz:GLAREA_00471"/>
<feature type="compositionally biased region" description="Acidic residues" evidence="1">
    <location>
        <begin position="738"/>
        <end position="752"/>
    </location>
</feature>
<feature type="region of interest" description="Disordered" evidence="1">
    <location>
        <begin position="415"/>
        <end position="464"/>
    </location>
</feature>
<proteinExistence type="predicted"/>
<organism evidence="2 3">
    <name type="scientific">Glarea lozoyensis (strain ATCC 20868 / MF5171)</name>
    <dbReference type="NCBI Taxonomy" id="1116229"/>
    <lineage>
        <taxon>Eukaryota</taxon>
        <taxon>Fungi</taxon>
        <taxon>Dikarya</taxon>
        <taxon>Ascomycota</taxon>
        <taxon>Pezizomycotina</taxon>
        <taxon>Leotiomycetes</taxon>
        <taxon>Helotiales</taxon>
        <taxon>Helotiaceae</taxon>
        <taxon>Glarea</taxon>
    </lineage>
</organism>
<accession>S3DBI8</accession>
<dbReference type="Proteomes" id="UP000016922">
    <property type="component" value="Unassembled WGS sequence"/>
</dbReference>
<dbReference type="EMBL" id="KE145367">
    <property type="protein sequence ID" value="EPE29311.1"/>
    <property type="molecule type" value="Genomic_DNA"/>
</dbReference>
<feature type="region of interest" description="Disordered" evidence="1">
    <location>
        <begin position="705"/>
        <end position="773"/>
    </location>
</feature>
<gene>
    <name evidence="2" type="ORF">GLAREA_00471</name>
</gene>
<feature type="compositionally biased region" description="Low complexity" evidence="1">
    <location>
        <begin position="186"/>
        <end position="209"/>
    </location>
</feature>
<feature type="region of interest" description="Disordered" evidence="1">
    <location>
        <begin position="120"/>
        <end position="155"/>
    </location>
</feature>
<dbReference type="OrthoDB" id="10349819at2759"/>
<dbReference type="RefSeq" id="XP_008083420.1">
    <property type="nucleotide sequence ID" value="XM_008085229.1"/>
</dbReference>
<name>S3DBI8_GLAL2</name>
<evidence type="ECO:0000313" key="3">
    <source>
        <dbReference type="Proteomes" id="UP000016922"/>
    </source>
</evidence>
<sequence length="853" mass="93582">MARTTRAHPSPSGLKSLPTPKRESRKKAQPETKTKVTKTARQKSVAASKLKKAAPKPSPPTATSQSDNDSDAAAAPESRSTSPPVVGRPMTRSLSRSLSPSNLFASASTMVKRRIAAVKADVKPAAKSPGKKLQSLLRNHRSEENNNSSELIPSTETNAAIESIVAIETTSSTEPSASVESIIVIESTSSTEPSASVEPTSSTESTESTEQIETRPLKRSAEALDERPTKRARVVEPVEYTSPKPETEVPCLPTVGKDLSPVGEIIVDQSPFVGTPKDKTGAATPSAKPYQETGIWDTVKSVIASPFRFIGRIQTPTKQSPAPEFTFTHPHNITNPPEEIAEATPTRPRPRPKAPRDRLLPVPPGGVKPKPIKVHRFSDSTTKSPEKSPAKSLKPPPVALQYRFMEEVTEEQRQRSWEAQLAREAAEAAEAELAAEAAEEAAHPQISFGSPVRSTRRRNRNTLAVTPDLSVIHELEESTQSARQKQRNALAATVEDAEDVDSANPKNISLEEAGQQVGQKRKRVYTAMSAPGTYSMPDFDSDSDDESEASGYTNDVSMLSAPPLDSPTRSPAYKWQCRQVTTPWGQPYKVDDAINPYAHKLQYEYTPPDVPLFLMEKPCPMPGKNYRAAQQHHGDYWRQIYEIQVDMTPEQRYWDDYERKNGFGSVYNWLSIHRLCQDSNGNIPAQGLGRDYYEKMRFTEFPETIPAGGHEVLNPPSPTPVATSPGRTFRCPSPGSSDDSDSESDAEPENEPELPKAAPEAPRPVHAVLPSPQTPLTQLAGNIQKYAPFQSSNLRYVKNSSPLQMAHAAEQASPLYKYSNRLEFSRLPFADFPSDVTASARKALSPVFDDLDF</sequence>
<feature type="compositionally biased region" description="Acidic residues" evidence="1">
    <location>
        <begin position="539"/>
        <end position="548"/>
    </location>
</feature>
<protein>
    <submittedName>
        <fullName evidence="2">Uncharacterized protein</fullName>
    </submittedName>
</protein>
<feature type="region of interest" description="Disordered" evidence="1">
    <location>
        <begin position="269"/>
        <end position="289"/>
    </location>
</feature>
<feature type="region of interest" description="Disordered" evidence="1">
    <location>
        <begin position="316"/>
        <end position="398"/>
    </location>
</feature>
<feature type="compositionally biased region" description="Basic and acidic residues" evidence="1">
    <location>
        <begin position="212"/>
        <end position="236"/>
    </location>
</feature>